<comment type="subcellular location">
    <subcellularLocation>
        <location evidence="10">Cell membrane</location>
        <topology evidence="10">Multi-pass membrane protein</topology>
    </subcellularLocation>
</comment>
<evidence type="ECO:0000256" key="8">
    <source>
        <dbReference type="ARBA" id="ARBA00023209"/>
    </source>
</evidence>
<comment type="subunit">
    <text evidence="10">Probably interacts with PlsX.</text>
</comment>
<evidence type="ECO:0000256" key="3">
    <source>
        <dbReference type="ARBA" id="ARBA00022679"/>
    </source>
</evidence>
<keyword evidence="2 10" id="KW-0444">Lipid biosynthesis</keyword>
<keyword evidence="6 10" id="KW-0443">Lipid metabolism</keyword>
<dbReference type="Proteomes" id="UP000675920">
    <property type="component" value="Unplaced"/>
</dbReference>
<feature type="transmembrane region" description="Helical" evidence="10">
    <location>
        <begin position="151"/>
        <end position="183"/>
    </location>
</feature>
<evidence type="ECO:0000313" key="11">
    <source>
        <dbReference type="Proteomes" id="UP000675920"/>
    </source>
</evidence>
<dbReference type="InterPro" id="IPR003811">
    <property type="entry name" value="G3P_acylTferase_PlsY"/>
</dbReference>
<reference evidence="12" key="3">
    <citation type="submission" date="2025-08" db="UniProtKB">
        <authorList>
            <consortium name="RefSeq"/>
        </authorList>
    </citation>
    <scope>IDENTIFICATION</scope>
</reference>
<dbReference type="HAMAP" id="MF_01043">
    <property type="entry name" value="PlsY"/>
    <property type="match status" value="1"/>
</dbReference>
<dbReference type="UniPathway" id="UPA00085"/>
<dbReference type="EC" id="2.3.1.275" evidence="10"/>
<keyword evidence="11" id="KW-1185">Reference proteome</keyword>
<evidence type="ECO:0000256" key="6">
    <source>
        <dbReference type="ARBA" id="ARBA00023098"/>
    </source>
</evidence>
<evidence type="ECO:0000256" key="1">
    <source>
        <dbReference type="ARBA" id="ARBA00022475"/>
    </source>
</evidence>
<keyword evidence="1 10" id="KW-1003">Cell membrane</keyword>
<evidence type="ECO:0000256" key="10">
    <source>
        <dbReference type="HAMAP-Rule" id="MF_01043"/>
    </source>
</evidence>
<feature type="transmembrane region" description="Helical" evidence="10">
    <location>
        <begin position="114"/>
        <end position="139"/>
    </location>
</feature>
<feature type="transmembrane region" description="Helical" evidence="10">
    <location>
        <begin position="6"/>
        <end position="26"/>
    </location>
</feature>
<gene>
    <name evidence="10 12" type="primary">plsY</name>
</gene>
<dbReference type="NCBIfam" id="TIGR00023">
    <property type="entry name" value="glycerol-3-phosphate 1-O-acyltransferase PlsY"/>
    <property type="match status" value="1"/>
</dbReference>
<keyword evidence="8 10" id="KW-0594">Phospholipid biosynthesis</keyword>
<dbReference type="AlphaFoldDB" id="A0A8B6X639"/>
<evidence type="ECO:0000256" key="5">
    <source>
        <dbReference type="ARBA" id="ARBA00022989"/>
    </source>
</evidence>
<keyword evidence="9 10" id="KW-1208">Phospholipid metabolism</keyword>
<dbReference type="Pfam" id="PF02660">
    <property type="entry name" value="G3P_acyltransf"/>
    <property type="match status" value="1"/>
</dbReference>
<reference evidence="12" key="1">
    <citation type="journal article" date="2007" name="BMC Microbiol.">
        <title>Involvement of the YneS/YgiH and PlsX proteins in phospholipid biosynthesis in both Bacillus subtilis and Escherichia coli.</title>
        <authorList>
            <person name="Yoshimura M."/>
            <person name="Oshima T."/>
            <person name="Ogasawara N."/>
        </authorList>
    </citation>
    <scope>NUCLEOTIDE SEQUENCE</scope>
</reference>
<evidence type="ECO:0000313" key="12">
    <source>
        <dbReference type="RefSeq" id="WP_028312606.1"/>
    </source>
</evidence>
<proteinExistence type="inferred from homology"/>
<dbReference type="PANTHER" id="PTHR30309">
    <property type="entry name" value="INNER MEMBRANE PROTEIN YGIH"/>
    <property type="match status" value="1"/>
</dbReference>
<dbReference type="RefSeq" id="WP_028312606.1">
    <property type="nucleotide sequence ID" value="NZ_KI519499.1"/>
</dbReference>
<dbReference type="SMART" id="SM01207">
    <property type="entry name" value="G3P_acyltransf"/>
    <property type="match status" value="1"/>
</dbReference>
<comment type="pathway">
    <text evidence="10">Lipid metabolism; phospholipid metabolism.</text>
</comment>
<comment type="function">
    <text evidence="10">Catalyzes the transfer of an acyl group from acyl-phosphate (acyl-PO(4)) to glycerol-3-phosphate (G3P) to form lysophosphatidic acid (LPA). This enzyme utilizes acyl-phosphate as fatty acyl donor, but not acyl-CoA or acyl-ACP.</text>
</comment>
<keyword evidence="3 10" id="KW-0808">Transferase</keyword>
<protein>
    <recommendedName>
        <fullName evidence="10">Glycerol-3-phosphate acyltransferase</fullName>
    </recommendedName>
    <alternativeName>
        <fullName evidence="10">Acyl-PO4 G3P acyltransferase</fullName>
    </alternativeName>
    <alternativeName>
        <fullName evidence="10">Acyl-phosphate--glycerol-3-phosphate acyltransferase</fullName>
    </alternativeName>
    <alternativeName>
        <fullName evidence="10">G3P acyltransferase</fullName>
        <shortName evidence="10">GPAT</shortName>
        <ecNumber evidence="10">2.3.1.275</ecNumber>
    </alternativeName>
    <alternativeName>
        <fullName evidence="10">Lysophosphatidic acid synthase</fullName>
        <shortName evidence="10">LPA synthase</shortName>
    </alternativeName>
</protein>
<evidence type="ECO:0000256" key="4">
    <source>
        <dbReference type="ARBA" id="ARBA00022692"/>
    </source>
</evidence>
<dbReference type="GO" id="GO:0008654">
    <property type="term" value="P:phospholipid biosynthetic process"/>
    <property type="evidence" value="ECO:0007669"/>
    <property type="project" value="UniProtKB-UniRule"/>
</dbReference>
<reference evidence="12" key="2">
    <citation type="journal article" date="2007" name="J. Biol. Chem.">
        <title>Topology and active site of PlsY: the bacterial acylphosphate:glycerol-3-phosphate acyltransferase.</title>
        <authorList>
            <person name="Lu Y.J."/>
            <person name="Zhang F."/>
            <person name="Grimes K.D."/>
            <person name="Lee R.E."/>
            <person name="Rock C.O."/>
        </authorList>
    </citation>
    <scope>NUCLEOTIDE SEQUENCE</scope>
</reference>
<evidence type="ECO:0000256" key="9">
    <source>
        <dbReference type="ARBA" id="ARBA00023264"/>
    </source>
</evidence>
<feature type="transmembrane region" description="Helical" evidence="10">
    <location>
        <begin position="82"/>
        <end position="102"/>
    </location>
</feature>
<dbReference type="OrthoDB" id="9777124at2"/>
<organism evidence="11 12">
    <name type="scientific">Derxia gummosa DSM 723</name>
    <dbReference type="NCBI Taxonomy" id="1121388"/>
    <lineage>
        <taxon>Bacteria</taxon>
        <taxon>Pseudomonadati</taxon>
        <taxon>Pseudomonadota</taxon>
        <taxon>Betaproteobacteria</taxon>
        <taxon>Burkholderiales</taxon>
        <taxon>Alcaligenaceae</taxon>
        <taxon>Derxia</taxon>
    </lineage>
</organism>
<dbReference type="PANTHER" id="PTHR30309:SF0">
    <property type="entry name" value="GLYCEROL-3-PHOSPHATE ACYLTRANSFERASE-RELATED"/>
    <property type="match status" value="1"/>
</dbReference>
<evidence type="ECO:0000256" key="7">
    <source>
        <dbReference type="ARBA" id="ARBA00023136"/>
    </source>
</evidence>
<sequence length="206" mass="21608">MHMSQQAVIAVVAAYLIGSISFAIVFSKLFRLADPRSYGSGNPGATNVLRSGNKAAALLTLLFDALKGWFPVWLARLVADEYGFGADVIGAVALAAFLGHLYPVWHRFQGGKGVATALGVLLGLSWQLALAALGAFVVVVKLSRYVSLSSITAAFVATVASAAMRGIDAITLAVLAMALLLVWRHRANVARLRAGTESKLGAKKAV</sequence>
<comment type="similarity">
    <text evidence="10">Belongs to the PlsY family.</text>
</comment>
<accession>A0A8B6X639</accession>
<keyword evidence="7 10" id="KW-0472">Membrane</keyword>
<keyword evidence="5 10" id="KW-1133">Transmembrane helix</keyword>
<name>A0A8B6X639_9BURK</name>
<evidence type="ECO:0000256" key="2">
    <source>
        <dbReference type="ARBA" id="ARBA00022516"/>
    </source>
</evidence>
<keyword evidence="4 10" id="KW-0812">Transmembrane</keyword>
<dbReference type="GO" id="GO:0005886">
    <property type="term" value="C:plasma membrane"/>
    <property type="evidence" value="ECO:0007669"/>
    <property type="project" value="UniProtKB-SubCell"/>
</dbReference>
<dbReference type="GO" id="GO:0043772">
    <property type="term" value="F:acyl-phosphate glycerol-3-phosphate acyltransferase activity"/>
    <property type="evidence" value="ECO:0007669"/>
    <property type="project" value="UniProtKB-UniRule"/>
</dbReference>
<comment type="catalytic activity">
    <reaction evidence="10">
        <text>an acyl phosphate + sn-glycerol 3-phosphate = a 1-acyl-sn-glycero-3-phosphate + phosphate</text>
        <dbReference type="Rhea" id="RHEA:34075"/>
        <dbReference type="ChEBI" id="CHEBI:43474"/>
        <dbReference type="ChEBI" id="CHEBI:57597"/>
        <dbReference type="ChEBI" id="CHEBI:57970"/>
        <dbReference type="ChEBI" id="CHEBI:59918"/>
        <dbReference type="EC" id="2.3.1.275"/>
    </reaction>
</comment>